<proteinExistence type="predicted"/>
<keyword evidence="8" id="KW-1185">Reference proteome</keyword>
<evidence type="ECO:0000256" key="3">
    <source>
        <dbReference type="ARBA" id="ARBA00022989"/>
    </source>
</evidence>
<dbReference type="KEGG" id="daa:AKL17_1415"/>
<gene>
    <name evidence="7" type="ORF">AKL17_1415</name>
</gene>
<feature type="transmembrane region" description="Helical" evidence="5">
    <location>
        <begin position="169"/>
        <end position="191"/>
    </location>
</feature>
<dbReference type="RefSeq" id="WP_066811808.1">
    <property type="nucleotide sequence ID" value="NZ_CP012661.1"/>
</dbReference>
<dbReference type="EMBL" id="CP012661">
    <property type="protein sequence ID" value="AMY68670.1"/>
    <property type="molecule type" value="Genomic_DNA"/>
</dbReference>
<dbReference type="Pfam" id="PF04893">
    <property type="entry name" value="Yip1"/>
    <property type="match status" value="1"/>
</dbReference>
<reference evidence="7 8" key="1">
    <citation type="submission" date="2015-09" db="EMBL/GenBank/DDBJ databases">
        <title>Complete genome sequence of Defluviimonas alba cai42t isolated from an oilfield in Xinjiang.</title>
        <authorList>
            <person name="Geng S."/>
            <person name="Pan X."/>
            <person name="Wu X."/>
        </authorList>
    </citation>
    <scope>NUCLEOTIDE SEQUENCE [LARGE SCALE GENOMIC DNA]</scope>
    <source>
        <strain evidence="8">cai42</strain>
    </source>
</reference>
<organism evidence="7 8">
    <name type="scientific">Frigidibacter mobilis</name>
    <dbReference type="NCBI Taxonomy" id="1335048"/>
    <lineage>
        <taxon>Bacteria</taxon>
        <taxon>Pseudomonadati</taxon>
        <taxon>Pseudomonadota</taxon>
        <taxon>Alphaproteobacteria</taxon>
        <taxon>Rhodobacterales</taxon>
        <taxon>Paracoccaceae</taxon>
        <taxon>Frigidibacter</taxon>
    </lineage>
</organism>
<evidence type="ECO:0000256" key="4">
    <source>
        <dbReference type="ARBA" id="ARBA00023136"/>
    </source>
</evidence>
<feature type="transmembrane region" description="Helical" evidence="5">
    <location>
        <begin position="130"/>
        <end position="149"/>
    </location>
</feature>
<dbReference type="Proteomes" id="UP000076128">
    <property type="component" value="Chromosome"/>
</dbReference>
<evidence type="ECO:0000256" key="2">
    <source>
        <dbReference type="ARBA" id="ARBA00022692"/>
    </source>
</evidence>
<feature type="domain" description="Yip1" evidence="6">
    <location>
        <begin position="18"/>
        <end position="184"/>
    </location>
</feature>
<comment type="subcellular location">
    <subcellularLocation>
        <location evidence="1">Membrane</location>
        <topology evidence="1">Multi-pass membrane protein</topology>
    </subcellularLocation>
</comment>
<dbReference type="AlphaFoldDB" id="A0A159Z3F0"/>
<accession>A0A159Z3F0</accession>
<keyword evidence="3 5" id="KW-1133">Transmembrane helix</keyword>
<keyword evidence="2 5" id="KW-0812">Transmembrane</keyword>
<keyword evidence="4 5" id="KW-0472">Membrane</keyword>
<feature type="transmembrane region" description="Helical" evidence="5">
    <location>
        <begin position="37"/>
        <end position="57"/>
    </location>
</feature>
<dbReference type="OrthoDB" id="7688451at2"/>
<name>A0A159Z3F0_9RHOB</name>
<evidence type="ECO:0000256" key="1">
    <source>
        <dbReference type="ARBA" id="ARBA00004141"/>
    </source>
</evidence>
<sequence>MQLDLKSLVTLARESVADPRGVARGLIAMNLPMEARWLGMAVTVALSVLLTQMALLVMQVPSGGQMGGMMGSPVSAAATQLGIMLALALGVGHVGRMLGGKGNFPDALLLVTWAEFVLVLLQVVQMVAALIFPFSSVLIGFAGVALFFWQLTQFTTELHGFANPVKVFFGLLAGFFAAAFALVVVLSMLGITPAELGA</sequence>
<dbReference type="InterPro" id="IPR006977">
    <property type="entry name" value="Yip1_dom"/>
</dbReference>
<evidence type="ECO:0000313" key="7">
    <source>
        <dbReference type="EMBL" id="AMY68670.1"/>
    </source>
</evidence>
<protein>
    <recommendedName>
        <fullName evidence="6">Yip1 domain-containing protein</fullName>
    </recommendedName>
</protein>
<evidence type="ECO:0000259" key="6">
    <source>
        <dbReference type="Pfam" id="PF04893"/>
    </source>
</evidence>
<dbReference type="STRING" id="1335048.AKL17_1415"/>
<evidence type="ECO:0000256" key="5">
    <source>
        <dbReference type="SAM" id="Phobius"/>
    </source>
</evidence>
<feature type="transmembrane region" description="Helical" evidence="5">
    <location>
        <begin position="107"/>
        <end position="124"/>
    </location>
</feature>
<dbReference type="GO" id="GO:0016020">
    <property type="term" value="C:membrane"/>
    <property type="evidence" value="ECO:0007669"/>
    <property type="project" value="UniProtKB-SubCell"/>
</dbReference>
<feature type="transmembrane region" description="Helical" evidence="5">
    <location>
        <begin position="77"/>
        <end position="95"/>
    </location>
</feature>
<evidence type="ECO:0000313" key="8">
    <source>
        <dbReference type="Proteomes" id="UP000076128"/>
    </source>
</evidence>